<dbReference type="InterPro" id="IPR001638">
    <property type="entry name" value="Solute-binding_3/MltF_N"/>
</dbReference>
<dbReference type="Gene3D" id="3.40.190.10">
    <property type="entry name" value="Periplasmic binding protein-like II"/>
    <property type="match status" value="2"/>
</dbReference>
<accession>A0A853IHS7</accession>
<dbReference type="AlphaFoldDB" id="A0A853IHS7"/>
<evidence type="ECO:0000313" key="6">
    <source>
        <dbReference type="Proteomes" id="UP000569732"/>
    </source>
</evidence>
<gene>
    <name evidence="5" type="ORF">H0A36_21900</name>
</gene>
<keyword evidence="2 3" id="KW-0732">Signal</keyword>
<evidence type="ECO:0000256" key="2">
    <source>
        <dbReference type="ARBA" id="ARBA00022729"/>
    </source>
</evidence>
<dbReference type="SUPFAM" id="SSF53850">
    <property type="entry name" value="Periplasmic binding protein-like II"/>
    <property type="match status" value="1"/>
</dbReference>
<feature type="chain" id="PRO_5032601314" evidence="3">
    <location>
        <begin position="22"/>
        <end position="262"/>
    </location>
</feature>
<reference evidence="5 6" key="1">
    <citation type="submission" date="2020-07" db="EMBL/GenBank/DDBJ databases">
        <title>Endozoicomonas sp. nov., isolated from sediment.</title>
        <authorList>
            <person name="Gu T."/>
        </authorList>
    </citation>
    <scope>NUCLEOTIDE SEQUENCE [LARGE SCALE GENOMIC DNA]</scope>
    <source>
        <strain evidence="5 6">SM1973</strain>
    </source>
</reference>
<feature type="domain" description="Solute-binding protein family 3/N-terminal" evidence="4">
    <location>
        <begin position="28"/>
        <end position="262"/>
    </location>
</feature>
<organism evidence="5 6">
    <name type="scientific">Spartinivicinus marinus</name>
    <dbReference type="NCBI Taxonomy" id="2994442"/>
    <lineage>
        <taxon>Bacteria</taxon>
        <taxon>Pseudomonadati</taxon>
        <taxon>Pseudomonadota</taxon>
        <taxon>Gammaproteobacteria</taxon>
        <taxon>Oceanospirillales</taxon>
        <taxon>Zooshikellaceae</taxon>
        <taxon>Spartinivicinus</taxon>
    </lineage>
</organism>
<comment type="similarity">
    <text evidence="1">Belongs to the bacterial solute-binding protein 3 family.</text>
</comment>
<dbReference type="PANTHER" id="PTHR35936">
    <property type="entry name" value="MEMBRANE-BOUND LYTIC MUREIN TRANSGLYCOSYLASE F"/>
    <property type="match status" value="1"/>
</dbReference>
<sequence>MLILNKRFLLLLTCFSLQLSADLPPNTEILACTTPQTLWAPYEYHDRKGNNELVGYNVDVMEEILKPYNIKLKHVIRPWKRCLESLKSGEFHMIWPTSLNEERRRDYLYSRHSYELTPAFFYLKSQFPSGLTVEQVKNNLSPDLRCGLLGYNYTNFGFKNEEISRSTKNHEALIGRVHHKFCHAAFARLEIIAAAWMILDKPLLTEEIGYQALPVPKERFHFLISKQHPQGKKLLNIINKGLDEMERKGRLKELLTKYIPNL</sequence>
<evidence type="ECO:0000256" key="1">
    <source>
        <dbReference type="ARBA" id="ARBA00010333"/>
    </source>
</evidence>
<dbReference type="SMART" id="SM00062">
    <property type="entry name" value="PBPb"/>
    <property type="match status" value="1"/>
</dbReference>
<evidence type="ECO:0000256" key="3">
    <source>
        <dbReference type="SAM" id="SignalP"/>
    </source>
</evidence>
<proteinExistence type="inferred from homology"/>
<feature type="signal peptide" evidence="3">
    <location>
        <begin position="1"/>
        <end position="21"/>
    </location>
</feature>
<dbReference type="EMBL" id="JACCKB010000047">
    <property type="protein sequence ID" value="NYZ68675.1"/>
    <property type="molecule type" value="Genomic_DNA"/>
</dbReference>
<dbReference type="Pfam" id="PF00497">
    <property type="entry name" value="SBP_bac_3"/>
    <property type="match status" value="1"/>
</dbReference>
<evidence type="ECO:0000259" key="4">
    <source>
        <dbReference type="SMART" id="SM00062"/>
    </source>
</evidence>
<protein>
    <submittedName>
        <fullName evidence="5">Transporter substrate-binding domain-containing protein</fullName>
    </submittedName>
</protein>
<keyword evidence="6" id="KW-1185">Reference proteome</keyword>
<evidence type="ECO:0000313" key="5">
    <source>
        <dbReference type="EMBL" id="NYZ68675.1"/>
    </source>
</evidence>
<dbReference type="Proteomes" id="UP000569732">
    <property type="component" value="Unassembled WGS sequence"/>
</dbReference>
<dbReference type="PANTHER" id="PTHR35936:SF25">
    <property type="entry name" value="ABC TRANSPORTER SUBSTRATE-BINDING PROTEIN"/>
    <property type="match status" value="1"/>
</dbReference>
<comment type="caution">
    <text evidence="5">The sequence shown here is derived from an EMBL/GenBank/DDBJ whole genome shotgun (WGS) entry which is preliminary data.</text>
</comment>
<dbReference type="RefSeq" id="WP_180570677.1">
    <property type="nucleotide sequence ID" value="NZ_JACCKB010000047.1"/>
</dbReference>
<name>A0A853IHS7_9GAMM</name>